<evidence type="ECO:0000259" key="1">
    <source>
        <dbReference type="Pfam" id="PF06527"/>
    </source>
</evidence>
<accession>A0P061</accession>
<evidence type="ECO:0000313" key="2">
    <source>
        <dbReference type="EMBL" id="EAV41469.1"/>
    </source>
</evidence>
<dbReference type="GeneID" id="68850244"/>
<dbReference type="InterPro" id="IPR009492">
    <property type="entry name" value="TniQ"/>
</dbReference>
<proteinExistence type="predicted"/>
<dbReference type="Proteomes" id="UP000004848">
    <property type="component" value="Unassembled WGS sequence"/>
</dbReference>
<name>A0P061_ROSAI</name>
<comment type="caution">
    <text evidence="2">The sequence shown here is derived from an EMBL/GenBank/DDBJ whole genome shotgun (WGS) entry which is preliminary data.</text>
</comment>
<dbReference type="eggNOG" id="ENOG502Z95T">
    <property type="taxonomic scope" value="Bacteria"/>
</dbReference>
<dbReference type="AlphaFoldDB" id="A0P061"/>
<dbReference type="EMBL" id="AAUW01000020">
    <property type="protein sequence ID" value="EAV41469.1"/>
    <property type="molecule type" value="Genomic_DNA"/>
</dbReference>
<dbReference type="RefSeq" id="WP_006938424.1">
    <property type="nucleotide sequence ID" value="NZ_AAUW01000020.1"/>
</dbReference>
<reference evidence="2 3" key="1">
    <citation type="submission" date="2006-05" db="EMBL/GenBank/DDBJ databases">
        <authorList>
            <person name="King G."/>
            <person name="Ferriera S."/>
            <person name="Johnson J."/>
            <person name="Kravitz S."/>
            <person name="Beeson K."/>
            <person name="Sutton G."/>
            <person name="Rogers Y.-H."/>
            <person name="Friedman R."/>
            <person name="Frazier M."/>
            <person name="Venter J.C."/>
        </authorList>
    </citation>
    <scope>NUCLEOTIDE SEQUENCE [LARGE SCALE GENOMIC DNA]</scope>
    <source>
        <strain evidence="3">ATCC 25650 / DSM 13394 / JCM 20685 / NBRC 16684 / NCIMB 2208 / IAM 12614 / B1</strain>
    </source>
</reference>
<protein>
    <recommendedName>
        <fullName evidence="1">TniQ domain-containing protein</fullName>
    </recommendedName>
</protein>
<dbReference type="OrthoDB" id="7820794at2"/>
<dbReference type="Pfam" id="PF06527">
    <property type="entry name" value="TniQ"/>
    <property type="match status" value="1"/>
</dbReference>
<organism evidence="2 3">
    <name type="scientific">Roseibium aggregatum (strain ATCC 25650 / DSM 13394 / JCM 20685 / NBRC 16684 / NCIMB 2208 / IAM 12614 / B1)</name>
    <name type="common">Stappia aggregata</name>
    <dbReference type="NCBI Taxonomy" id="384765"/>
    <lineage>
        <taxon>Bacteria</taxon>
        <taxon>Pseudomonadati</taxon>
        <taxon>Pseudomonadota</taxon>
        <taxon>Alphaproteobacteria</taxon>
        <taxon>Hyphomicrobiales</taxon>
        <taxon>Stappiaceae</taxon>
        <taxon>Roseibium</taxon>
    </lineage>
</organism>
<gene>
    <name evidence="2" type="ORF">SIAM614_30201</name>
</gene>
<evidence type="ECO:0000313" key="3">
    <source>
        <dbReference type="Proteomes" id="UP000004848"/>
    </source>
</evidence>
<feature type="domain" description="TniQ" evidence="1">
    <location>
        <begin position="14"/>
        <end position="109"/>
    </location>
</feature>
<sequence length="287" mass="32775">MTHVMVTQRLPVILPSVSDELLSSWIGRHASFYEVSPLIMLRHCIPEIRTQRSADLHLTNDQEIRLANMFATKPSAIRQMTFTDIAQSSHRLIAVRPTQVCVNCSAGQEPVPVLRSQLQGWRITCPLCGNQLRDFDDHERASLFQQYLDTALRGEKLLDDEAKRGIKTWASPAGIVRLLLMRRIELPFPAEEEQWRFRVLGKIIPELDHVLAESCTSFPTPQHPVLPLHLRAVLLAGVAMVHSGGVEMLHMLRRSTLGLHRRRFDREAMPFFVSASRMRHSTQMQLI</sequence>